<evidence type="ECO:0000256" key="6">
    <source>
        <dbReference type="ARBA" id="ARBA00023128"/>
    </source>
</evidence>
<evidence type="ECO:0000256" key="3">
    <source>
        <dbReference type="ARBA" id="ARBA00022452"/>
    </source>
</evidence>
<dbReference type="PANTHER" id="PTHR12815:SF18">
    <property type="entry name" value="SORTING AND ASSEMBLY MACHINERY COMPONENT 50 HOMOLOG"/>
    <property type="match status" value="1"/>
</dbReference>
<comment type="similarity">
    <text evidence="2">Belongs to the SAM50/omp85 family.</text>
</comment>
<dbReference type="PANTHER" id="PTHR12815">
    <property type="entry name" value="SORTING AND ASSEMBLY MACHINERY SAMM50 PROTEIN FAMILY MEMBER"/>
    <property type="match status" value="1"/>
</dbReference>
<dbReference type="GO" id="GO:0033108">
    <property type="term" value="P:mitochondrial respiratory chain complex assembly"/>
    <property type="evidence" value="ECO:0007669"/>
    <property type="project" value="TreeGrafter"/>
</dbReference>
<keyword evidence="10" id="KW-1185">Reference proteome</keyword>
<feature type="domain" description="Bacterial surface antigen (D15)" evidence="8">
    <location>
        <begin position="160"/>
        <end position="465"/>
    </location>
</feature>
<keyword evidence="7" id="KW-0472">Membrane</keyword>
<evidence type="ECO:0000256" key="4">
    <source>
        <dbReference type="ARBA" id="ARBA00022692"/>
    </source>
</evidence>
<gene>
    <name evidence="9" type="ORF">FSP39_024327</name>
</gene>
<dbReference type="GO" id="GO:0045040">
    <property type="term" value="P:protein insertion into mitochondrial outer membrane"/>
    <property type="evidence" value="ECO:0007669"/>
    <property type="project" value="TreeGrafter"/>
</dbReference>
<evidence type="ECO:0000256" key="7">
    <source>
        <dbReference type="ARBA" id="ARBA00023136"/>
    </source>
</evidence>
<organism evidence="9 10">
    <name type="scientific">Pinctada imbricata</name>
    <name type="common">Atlantic pearl-oyster</name>
    <name type="synonym">Pinctada martensii</name>
    <dbReference type="NCBI Taxonomy" id="66713"/>
    <lineage>
        <taxon>Eukaryota</taxon>
        <taxon>Metazoa</taxon>
        <taxon>Spiralia</taxon>
        <taxon>Lophotrochozoa</taxon>
        <taxon>Mollusca</taxon>
        <taxon>Bivalvia</taxon>
        <taxon>Autobranchia</taxon>
        <taxon>Pteriomorphia</taxon>
        <taxon>Pterioida</taxon>
        <taxon>Pterioidea</taxon>
        <taxon>Pteriidae</taxon>
        <taxon>Pinctada</taxon>
    </lineage>
</organism>
<keyword evidence="3" id="KW-1134">Transmembrane beta strand</keyword>
<proteinExistence type="inferred from homology"/>
<dbReference type="EMBL" id="VSWD01000005">
    <property type="protein sequence ID" value="KAK3104087.1"/>
    <property type="molecule type" value="Genomic_DNA"/>
</dbReference>
<comment type="subcellular location">
    <subcellularLocation>
        <location evidence="1">Mitochondrion outer membrane</location>
        <topology evidence="1">Multi-pass membrane protein</topology>
    </subcellularLocation>
</comment>
<dbReference type="GO" id="GO:0005741">
    <property type="term" value="C:mitochondrial outer membrane"/>
    <property type="evidence" value="ECO:0007669"/>
    <property type="project" value="UniProtKB-SubCell"/>
</dbReference>
<evidence type="ECO:0000259" key="8">
    <source>
        <dbReference type="Pfam" id="PF01103"/>
    </source>
</evidence>
<keyword evidence="5" id="KW-1000">Mitochondrion outer membrane</keyword>
<reference evidence="9" key="1">
    <citation type="submission" date="2019-08" db="EMBL/GenBank/DDBJ databases">
        <title>The improved chromosome-level genome for the pearl oyster Pinctada fucata martensii using PacBio sequencing and Hi-C.</title>
        <authorList>
            <person name="Zheng Z."/>
        </authorList>
    </citation>
    <scope>NUCLEOTIDE SEQUENCE</scope>
    <source>
        <strain evidence="9">ZZ-2019</strain>
        <tissue evidence="9">Adductor muscle</tissue>
    </source>
</reference>
<dbReference type="Gene3D" id="2.40.160.50">
    <property type="entry name" value="membrane protein fhac: a member of the omp85/tpsb transporter family"/>
    <property type="match status" value="1"/>
</dbReference>
<keyword evidence="4" id="KW-0812">Transmembrane</keyword>
<protein>
    <recommendedName>
        <fullName evidence="8">Bacterial surface antigen (D15) domain-containing protein</fullName>
    </recommendedName>
</protein>
<dbReference type="FunFam" id="2.40.160.50:FF:000002">
    <property type="entry name" value="sorting and assembly machinery component 50 homolog"/>
    <property type="match status" value="1"/>
</dbReference>
<name>A0AA89CBM8_PINIB</name>
<dbReference type="InterPro" id="IPR039910">
    <property type="entry name" value="D15-like"/>
</dbReference>
<dbReference type="Pfam" id="PF01103">
    <property type="entry name" value="Omp85"/>
    <property type="match status" value="1"/>
</dbReference>
<evidence type="ECO:0000313" key="9">
    <source>
        <dbReference type="EMBL" id="KAK3104087.1"/>
    </source>
</evidence>
<evidence type="ECO:0000256" key="2">
    <source>
        <dbReference type="ARBA" id="ARBA00010913"/>
    </source>
</evidence>
<dbReference type="Proteomes" id="UP001186944">
    <property type="component" value="Unassembled WGS sequence"/>
</dbReference>
<dbReference type="AlphaFoldDB" id="A0AA89CBM8"/>
<sequence length="466" mass="52036">MQKQLSKFHYQMYHFHKMEGNYLLQISCDRIQTFKSNIFFQAPQFVPGWKDAKAKVSKIIVEGVGRTKDDIIKKVSQQLYNANSLEEIAVACRNVKQDFLRLNLFRDVEIKLDTAKEKNAPKNSYNVIFNVKEKKRFTGGVNAEVGNNETGIRGKLQLPNTFGRGEVASLDWIYNLVGKDTGGGLRLTKPLGANPDILLTTGYSQYLANYPWSGFKESSKGFTVDLKFPSVFGDHTVAWEGTWRDLRAATRTTSYDVREQAGHSLKSGVKHTFVRDERDDKILPTTGVFIKTSQEFAGLGGNVEFFKNEVELQLNRKLIFDTSIQLSLAGGVMKGLGKEPKILINDKFFLGGPQTLRGFETRGVGPSSEGNSLGGTAYWLAGAHLFSPLPFRLGKGGFGELFRSHAFVNAGNLGEFHTDKTTKENLQQLSDTFRLAFGLGVVLRLGGIARLELNYVFPVRYTKGDK</sequence>
<accession>A0AA89CBM8</accession>
<keyword evidence="6" id="KW-0496">Mitochondrion</keyword>
<dbReference type="InterPro" id="IPR000184">
    <property type="entry name" value="Bac_surfAg_D15"/>
</dbReference>
<evidence type="ECO:0000256" key="1">
    <source>
        <dbReference type="ARBA" id="ARBA00004374"/>
    </source>
</evidence>
<evidence type="ECO:0000256" key="5">
    <source>
        <dbReference type="ARBA" id="ARBA00022787"/>
    </source>
</evidence>
<comment type="caution">
    <text evidence="9">The sequence shown here is derived from an EMBL/GenBank/DDBJ whole genome shotgun (WGS) entry which is preliminary data.</text>
</comment>
<evidence type="ECO:0000313" key="10">
    <source>
        <dbReference type="Proteomes" id="UP001186944"/>
    </source>
</evidence>
<dbReference type="Gene3D" id="3.10.20.310">
    <property type="entry name" value="membrane protein fhac"/>
    <property type="match status" value="1"/>
</dbReference>